<dbReference type="PANTHER" id="PTHR12469:SF2">
    <property type="entry name" value="SUCCINATE DEHYDROGENASE ASSEMBLY FACTOR 2, MITOCHONDRIAL"/>
    <property type="match status" value="1"/>
</dbReference>
<protein>
    <recommendedName>
        <fullName evidence="2">FAD assembly factor SdhE</fullName>
    </recommendedName>
</protein>
<dbReference type="InterPro" id="IPR036714">
    <property type="entry name" value="SDH_sf"/>
</dbReference>
<gene>
    <name evidence="4" type="ORF">ACFQ2S_14725</name>
</gene>
<name>A0ABW3IS97_9RHOB</name>
<sequence length="91" mass="10646">MIESNEDRLKRLRMRSWRRGIKEMDLVLGRFSDDQLASLSEADLETYDALLHENDQDMLRWITGQDPVPERFAELFGRISQHAHSRGTAES</sequence>
<keyword evidence="3" id="KW-0143">Chaperone</keyword>
<evidence type="ECO:0000256" key="3">
    <source>
        <dbReference type="ARBA" id="ARBA00023186"/>
    </source>
</evidence>
<keyword evidence="5" id="KW-1185">Reference proteome</keyword>
<proteinExistence type="inferred from homology"/>
<evidence type="ECO:0000313" key="5">
    <source>
        <dbReference type="Proteomes" id="UP001597108"/>
    </source>
</evidence>
<dbReference type="Pfam" id="PF03937">
    <property type="entry name" value="Sdh5"/>
    <property type="match status" value="1"/>
</dbReference>
<comment type="similarity">
    <text evidence="1">Belongs to the SdhE FAD assembly factor family.</text>
</comment>
<evidence type="ECO:0000313" key="4">
    <source>
        <dbReference type="EMBL" id="MFD0980899.1"/>
    </source>
</evidence>
<evidence type="ECO:0000256" key="1">
    <source>
        <dbReference type="ARBA" id="ARBA00008571"/>
    </source>
</evidence>
<organism evidence="4 5">
    <name type="scientific">Tropicimonas aquimaris</name>
    <dbReference type="NCBI Taxonomy" id="914152"/>
    <lineage>
        <taxon>Bacteria</taxon>
        <taxon>Pseudomonadati</taxon>
        <taxon>Pseudomonadota</taxon>
        <taxon>Alphaproteobacteria</taxon>
        <taxon>Rhodobacterales</taxon>
        <taxon>Roseobacteraceae</taxon>
        <taxon>Tropicimonas</taxon>
    </lineage>
</organism>
<dbReference type="InterPro" id="IPR005631">
    <property type="entry name" value="SDH"/>
</dbReference>
<comment type="caution">
    <text evidence="4">The sequence shown here is derived from an EMBL/GenBank/DDBJ whole genome shotgun (WGS) entry which is preliminary data.</text>
</comment>
<dbReference type="EMBL" id="JBHTJT010000031">
    <property type="protein sequence ID" value="MFD0980899.1"/>
    <property type="molecule type" value="Genomic_DNA"/>
</dbReference>
<dbReference type="Proteomes" id="UP001597108">
    <property type="component" value="Unassembled WGS sequence"/>
</dbReference>
<dbReference type="SUPFAM" id="SSF109910">
    <property type="entry name" value="YgfY-like"/>
    <property type="match status" value="1"/>
</dbReference>
<dbReference type="PANTHER" id="PTHR12469">
    <property type="entry name" value="PROTEIN EMI5 HOMOLOG, MITOCHONDRIAL"/>
    <property type="match status" value="1"/>
</dbReference>
<reference evidence="5" key="1">
    <citation type="journal article" date="2019" name="Int. J. Syst. Evol. Microbiol.">
        <title>The Global Catalogue of Microorganisms (GCM) 10K type strain sequencing project: providing services to taxonomists for standard genome sequencing and annotation.</title>
        <authorList>
            <consortium name="The Broad Institute Genomics Platform"/>
            <consortium name="The Broad Institute Genome Sequencing Center for Infectious Disease"/>
            <person name="Wu L."/>
            <person name="Ma J."/>
        </authorList>
    </citation>
    <scope>NUCLEOTIDE SEQUENCE [LARGE SCALE GENOMIC DNA]</scope>
    <source>
        <strain evidence="5">CCUG 60524</strain>
    </source>
</reference>
<evidence type="ECO:0000256" key="2">
    <source>
        <dbReference type="ARBA" id="ARBA00019418"/>
    </source>
</evidence>
<dbReference type="RefSeq" id="WP_386075563.1">
    <property type="nucleotide sequence ID" value="NZ_JBHTJT010000031.1"/>
</dbReference>
<accession>A0ABW3IS97</accession>
<dbReference type="Gene3D" id="1.10.150.250">
    <property type="entry name" value="Flavinator of succinate dehydrogenase"/>
    <property type="match status" value="1"/>
</dbReference>